<name>A0ABW0EPL8_9PSEU</name>
<proteinExistence type="predicted"/>
<organism evidence="4 5">
    <name type="scientific">Actinokineospora guangxiensis</name>
    <dbReference type="NCBI Taxonomy" id="1490288"/>
    <lineage>
        <taxon>Bacteria</taxon>
        <taxon>Bacillati</taxon>
        <taxon>Actinomycetota</taxon>
        <taxon>Actinomycetes</taxon>
        <taxon>Pseudonocardiales</taxon>
        <taxon>Pseudonocardiaceae</taxon>
        <taxon>Actinokineospora</taxon>
    </lineage>
</organism>
<dbReference type="RefSeq" id="WP_378247691.1">
    <property type="nucleotide sequence ID" value="NZ_JBHSKF010000005.1"/>
</dbReference>
<dbReference type="Gene3D" id="3.90.79.10">
    <property type="entry name" value="Nucleoside Triphosphate Pyrophosphohydrolase"/>
    <property type="match status" value="1"/>
</dbReference>
<gene>
    <name evidence="4" type="ORF">ACFPM7_13610</name>
</gene>
<evidence type="ECO:0000313" key="5">
    <source>
        <dbReference type="Proteomes" id="UP001596157"/>
    </source>
</evidence>
<evidence type="ECO:0000259" key="3">
    <source>
        <dbReference type="PROSITE" id="PS51462"/>
    </source>
</evidence>
<dbReference type="Pfam" id="PF00293">
    <property type="entry name" value="NUDIX"/>
    <property type="match status" value="1"/>
</dbReference>
<dbReference type="SUPFAM" id="SSF55811">
    <property type="entry name" value="Nudix"/>
    <property type="match status" value="1"/>
</dbReference>
<comment type="caution">
    <text evidence="4">The sequence shown here is derived from an EMBL/GenBank/DDBJ whole genome shotgun (WGS) entry which is preliminary data.</text>
</comment>
<dbReference type="InterPro" id="IPR015797">
    <property type="entry name" value="NUDIX_hydrolase-like_dom_sf"/>
</dbReference>
<accession>A0ABW0EPL8</accession>
<keyword evidence="2" id="KW-0378">Hydrolase</keyword>
<reference evidence="5" key="1">
    <citation type="journal article" date="2019" name="Int. J. Syst. Evol. Microbiol.">
        <title>The Global Catalogue of Microorganisms (GCM) 10K type strain sequencing project: providing services to taxonomists for standard genome sequencing and annotation.</title>
        <authorList>
            <consortium name="The Broad Institute Genomics Platform"/>
            <consortium name="The Broad Institute Genome Sequencing Center for Infectious Disease"/>
            <person name="Wu L."/>
            <person name="Ma J."/>
        </authorList>
    </citation>
    <scope>NUCLEOTIDE SEQUENCE [LARGE SCALE GENOMIC DNA]</scope>
    <source>
        <strain evidence="5">CCUG 59778</strain>
    </source>
</reference>
<evidence type="ECO:0000256" key="1">
    <source>
        <dbReference type="ARBA" id="ARBA00001946"/>
    </source>
</evidence>
<dbReference type="Proteomes" id="UP001596157">
    <property type="component" value="Unassembled WGS sequence"/>
</dbReference>
<feature type="domain" description="Nudix hydrolase" evidence="3">
    <location>
        <begin position="1"/>
        <end position="139"/>
    </location>
</feature>
<dbReference type="PROSITE" id="PS51462">
    <property type="entry name" value="NUDIX"/>
    <property type="match status" value="1"/>
</dbReference>
<evidence type="ECO:0000313" key="4">
    <source>
        <dbReference type="EMBL" id="MFC5288091.1"/>
    </source>
</evidence>
<comment type="cofactor">
    <cofactor evidence="1">
        <name>Mg(2+)</name>
        <dbReference type="ChEBI" id="CHEBI:18420"/>
    </cofactor>
</comment>
<sequence>MSIQFAQKAIIVSGASILLVRKSVTDPHNPSCWELPGGRMKDGEGVDEHLRREIWEEVGLDVSPQEPVALWSWLMERDGDVTTVVAVARRCSPVSGTLTGDNRDIDDHIDAAEWVPFDQVLDRDLIPSQKAVLTDLVVGLG</sequence>
<protein>
    <submittedName>
        <fullName evidence="4">NUDIX domain-containing protein</fullName>
    </submittedName>
</protein>
<dbReference type="PRINTS" id="PR00502">
    <property type="entry name" value="NUDIXFAMILY"/>
</dbReference>
<dbReference type="InterPro" id="IPR000086">
    <property type="entry name" value="NUDIX_hydrolase_dom"/>
</dbReference>
<dbReference type="PANTHER" id="PTHR43046">
    <property type="entry name" value="GDP-MANNOSE MANNOSYL HYDROLASE"/>
    <property type="match status" value="1"/>
</dbReference>
<dbReference type="EMBL" id="JBHSKF010000005">
    <property type="protein sequence ID" value="MFC5288091.1"/>
    <property type="molecule type" value="Genomic_DNA"/>
</dbReference>
<dbReference type="PANTHER" id="PTHR43046:SF14">
    <property type="entry name" value="MUTT_NUDIX FAMILY PROTEIN"/>
    <property type="match status" value="1"/>
</dbReference>
<keyword evidence="5" id="KW-1185">Reference proteome</keyword>
<dbReference type="InterPro" id="IPR020476">
    <property type="entry name" value="Nudix_hydrolase"/>
</dbReference>
<evidence type="ECO:0000256" key="2">
    <source>
        <dbReference type="ARBA" id="ARBA00022801"/>
    </source>
</evidence>